<sequence length="198" mass="21495">MDEQRKSPTRTKATWKPRVDEADPRFLAANGITLLPLAGAQTAAFREPGRAPVAELPYQRANAEGALPEAEPLPLLNVGDLPTGFALDYVIVGGYDANAVQVSWTLPPAPDGTSQQPQWVMLKTFTGLQVKYPLPGKRAPIVFALADEDAYVYCDEPRCRECTFRCKQGFALYVAIADVGIVKMPLSPNRPGTVQPAV</sequence>
<dbReference type="EMBL" id="JAYMFF010000014">
    <property type="protein sequence ID" value="MEC4176250.1"/>
    <property type="molecule type" value="Genomic_DNA"/>
</dbReference>
<dbReference type="Proteomes" id="UP001349994">
    <property type="component" value="Unassembled WGS sequence"/>
</dbReference>
<dbReference type="RefSeq" id="WP_338210456.1">
    <property type="nucleotide sequence ID" value="NZ_JAYMFF010000014.1"/>
</dbReference>
<reference evidence="1 2" key="1">
    <citation type="submission" date="2024-01" db="EMBL/GenBank/DDBJ databases">
        <title>novel species in genus Adlercreutzia.</title>
        <authorList>
            <person name="Liu X."/>
        </authorList>
    </citation>
    <scope>NUCLEOTIDE SEQUENCE [LARGE SCALE GENOMIC DNA]</scope>
    <source>
        <strain evidence="1 2">R7</strain>
    </source>
</reference>
<gene>
    <name evidence="1" type="ORF">VIN30_07290</name>
</gene>
<organism evidence="1 2">
    <name type="scientific">Adlercreutzia wanghongyangiae</name>
    <dbReference type="NCBI Taxonomy" id="3111451"/>
    <lineage>
        <taxon>Bacteria</taxon>
        <taxon>Bacillati</taxon>
        <taxon>Actinomycetota</taxon>
        <taxon>Coriobacteriia</taxon>
        <taxon>Eggerthellales</taxon>
        <taxon>Eggerthellaceae</taxon>
        <taxon>Adlercreutzia</taxon>
    </lineage>
</organism>
<name>A0ABU6III6_9ACTN</name>
<proteinExistence type="predicted"/>
<comment type="caution">
    <text evidence="1">The sequence shown here is derived from an EMBL/GenBank/DDBJ whole genome shotgun (WGS) entry which is preliminary data.</text>
</comment>
<evidence type="ECO:0000313" key="2">
    <source>
        <dbReference type="Proteomes" id="UP001349994"/>
    </source>
</evidence>
<evidence type="ECO:0000313" key="1">
    <source>
        <dbReference type="EMBL" id="MEC4176250.1"/>
    </source>
</evidence>
<protein>
    <submittedName>
        <fullName evidence="1">Uncharacterized protein</fullName>
    </submittedName>
</protein>
<accession>A0ABU6III6</accession>
<keyword evidence="2" id="KW-1185">Reference proteome</keyword>